<dbReference type="Pfam" id="PF11102">
    <property type="entry name" value="YjbF"/>
    <property type="match status" value="1"/>
</dbReference>
<evidence type="ECO:0000313" key="1">
    <source>
        <dbReference type="EMBL" id="RFO95129.1"/>
    </source>
</evidence>
<accession>A0A3E1R6Y5</accession>
<keyword evidence="2" id="KW-1185">Reference proteome</keyword>
<proteinExistence type="predicted"/>
<dbReference type="AlphaFoldDB" id="A0A3E1R6Y5"/>
<comment type="caution">
    <text evidence="1">The sequence shown here is derived from an EMBL/GenBank/DDBJ whole genome shotgun (WGS) entry which is preliminary data.</text>
</comment>
<dbReference type="EMBL" id="QFZK01000022">
    <property type="protein sequence ID" value="RFO95129.1"/>
    <property type="molecule type" value="Genomic_DNA"/>
</dbReference>
<dbReference type="Gene3D" id="2.40.360.10">
    <property type="entry name" value="YmcC-like"/>
    <property type="match status" value="1"/>
</dbReference>
<dbReference type="InterPro" id="IPR021308">
    <property type="entry name" value="GfcB"/>
</dbReference>
<gene>
    <name evidence="1" type="ORF">DIC66_20080</name>
</gene>
<dbReference type="InterPro" id="IPR023373">
    <property type="entry name" value="YmcC_sf"/>
</dbReference>
<dbReference type="Proteomes" id="UP000260665">
    <property type="component" value="Unassembled WGS sequence"/>
</dbReference>
<evidence type="ECO:0000313" key="2">
    <source>
        <dbReference type="Proteomes" id="UP000260665"/>
    </source>
</evidence>
<dbReference type="SUPFAM" id="SSF159270">
    <property type="entry name" value="YmcC-like"/>
    <property type="match status" value="1"/>
</dbReference>
<reference evidence="1 2" key="1">
    <citation type="submission" date="2018-05" db="EMBL/GenBank/DDBJ databases">
        <title>Rhodoferax soyangensis sp.nov., isolated from an oligotrophic freshwater lake.</title>
        <authorList>
            <person name="Park M."/>
        </authorList>
    </citation>
    <scope>NUCLEOTIDE SEQUENCE [LARGE SCALE GENOMIC DNA]</scope>
    <source>
        <strain evidence="1 2">IMCC26218</strain>
    </source>
</reference>
<sequence>MLIKINAQVLVQTRPLQALWVLWTRLSWPFQSWRWALLLQVAPLPALRVQQRSNPILSNKTPPVGVFFWAFDLNFFCVWRAVLVCVIFALGGCASGRHVLLDTLQAAWPGASENASQGVLSAKLNPTYRYLLVRVNHGTPALMVLGYVDGLPQQPVEVWYSAKSEVLKLQAGRIVGTYGLPLDWRAVHYPAGLPLWAPGAYTRSRDVQPGYQFGLQDALQLQPAPTMPPNARVLGWSDAQAATLTWFVERTVNDAQAGVDQAWYALQGAPGQQRVVYSRQCLDAAYCLELQPWPVQVDAP</sequence>
<protein>
    <submittedName>
        <fullName evidence="1">Uncharacterized protein</fullName>
    </submittedName>
</protein>
<organism evidence="1 2">
    <name type="scientific">Rhodoferax lacus</name>
    <dbReference type="NCBI Taxonomy" id="2184758"/>
    <lineage>
        <taxon>Bacteria</taxon>
        <taxon>Pseudomonadati</taxon>
        <taxon>Pseudomonadota</taxon>
        <taxon>Betaproteobacteria</taxon>
        <taxon>Burkholderiales</taxon>
        <taxon>Comamonadaceae</taxon>
        <taxon>Rhodoferax</taxon>
    </lineage>
</organism>
<name>A0A3E1R6Y5_9BURK</name>